<protein>
    <submittedName>
        <fullName evidence="2">YcxB family protein</fullName>
    </submittedName>
</protein>
<evidence type="ECO:0000313" key="2">
    <source>
        <dbReference type="EMBL" id="QQP85268.1"/>
    </source>
</evidence>
<reference evidence="2 3" key="1">
    <citation type="submission" date="2021-01" db="EMBL/GenBank/DDBJ databases">
        <title>Entomomonas sp. F2A isolated from a house cricket (Acheta domesticus).</title>
        <authorList>
            <person name="Spergser J."/>
            <person name="Busse H.-J."/>
        </authorList>
    </citation>
    <scope>NUCLEOTIDE SEQUENCE [LARGE SCALE GENOMIC DNA]</scope>
    <source>
        <strain evidence="2 3">F2A</strain>
    </source>
</reference>
<organism evidence="2 3">
    <name type="scientific">Entomomonas asaccharolytica</name>
    <dbReference type="NCBI Taxonomy" id="2785331"/>
    <lineage>
        <taxon>Bacteria</taxon>
        <taxon>Pseudomonadati</taxon>
        <taxon>Pseudomonadota</taxon>
        <taxon>Gammaproteobacteria</taxon>
        <taxon>Pseudomonadales</taxon>
        <taxon>Pseudomonadaceae</taxon>
        <taxon>Entomomonas</taxon>
    </lineage>
</organism>
<sequence>MSTKTFTFDYSKTLIKKSINRIWKRTIPCYLLISTISLLVIIFNDEEFIQGFACGAIVFYIVQLFTHYLQIKHCYIKMLETAKITSTLTEQGLLMQSQVTYPWSDIKMIYRYSDSWQIILKYGAFIIIPIENVPSDIKAELIEKAQAAGCKIK</sequence>
<keyword evidence="1" id="KW-0472">Membrane</keyword>
<keyword evidence="1" id="KW-1133">Transmembrane helix</keyword>
<feature type="transmembrane region" description="Helical" evidence="1">
    <location>
        <begin position="49"/>
        <end position="69"/>
    </location>
</feature>
<name>A0A974NEW6_9GAMM</name>
<dbReference type="KEGG" id="eaz:JHT90_12905"/>
<accession>A0A974NEW6</accession>
<evidence type="ECO:0000313" key="3">
    <source>
        <dbReference type="Proteomes" id="UP000595278"/>
    </source>
</evidence>
<dbReference type="RefSeq" id="WP_201091674.1">
    <property type="nucleotide sequence ID" value="NZ_CP067393.1"/>
</dbReference>
<dbReference type="Proteomes" id="UP000595278">
    <property type="component" value="Chromosome"/>
</dbReference>
<proteinExistence type="predicted"/>
<gene>
    <name evidence="2" type="ORF">JHT90_12905</name>
</gene>
<keyword evidence="3" id="KW-1185">Reference proteome</keyword>
<evidence type="ECO:0000256" key="1">
    <source>
        <dbReference type="SAM" id="Phobius"/>
    </source>
</evidence>
<dbReference type="EMBL" id="CP067393">
    <property type="protein sequence ID" value="QQP85268.1"/>
    <property type="molecule type" value="Genomic_DNA"/>
</dbReference>
<feature type="transmembrane region" description="Helical" evidence="1">
    <location>
        <begin position="22"/>
        <end position="43"/>
    </location>
</feature>
<dbReference type="AlphaFoldDB" id="A0A974NEW6"/>
<keyword evidence="1" id="KW-0812">Transmembrane</keyword>